<gene>
    <name evidence="15" type="ORF">RN001_007563</name>
</gene>
<keyword evidence="7 14" id="KW-0276">Fatty acid metabolism</keyword>
<evidence type="ECO:0000256" key="14">
    <source>
        <dbReference type="RuleBase" id="RU363109"/>
    </source>
</evidence>
<comment type="caution">
    <text evidence="14">Lacks conserved residue(s) required for the propagation of feature annotation.</text>
</comment>
<keyword evidence="16" id="KW-1185">Reference proteome</keyword>
<accession>A0AAN7P8H5</accession>
<organism evidence="15 16">
    <name type="scientific">Aquatica leii</name>
    <dbReference type="NCBI Taxonomy" id="1421715"/>
    <lineage>
        <taxon>Eukaryota</taxon>
        <taxon>Metazoa</taxon>
        <taxon>Ecdysozoa</taxon>
        <taxon>Arthropoda</taxon>
        <taxon>Hexapoda</taxon>
        <taxon>Insecta</taxon>
        <taxon>Pterygota</taxon>
        <taxon>Neoptera</taxon>
        <taxon>Endopterygota</taxon>
        <taxon>Coleoptera</taxon>
        <taxon>Polyphaga</taxon>
        <taxon>Elateriformia</taxon>
        <taxon>Elateroidea</taxon>
        <taxon>Lampyridae</taxon>
        <taxon>Luciolinae</taxon>
        <taxon>Aquatica</taxon>
    </lineage>
</organism>
<evidence type="ECO:0000256" key="12">
    <source>
        <dbReference type="ARBA" id="ARBA00023239"/>
    </source>
</evidence>
<evidence type="ECO:0000256" key="7">
    <source>
        <dbReference type="ARBA" id="ARBA00022832"/>
    </source>
</evidence>
<evidence type="ECO:0000256" key="5">
    <source>
        <dbReference type="ARBA" id="ARBA00022516"/>
    </source>
</evidence>
<protein>
    <recommendedName>
        <fullName evidence="4 14">Very-long-chain (3R)-3-hydroxyacyl-CoA dehydratase</fullName>
        <ecNumber evidence="4 14">4.2.1.134</ecNumber>
    </recommendedName>
</protein>
<name>A0AAN7P8H5_9COLE</name>
<evidence type="ECO:0000256" key="6">
    <source>
        <dbReference type="ARBA" id="ARBA00022692"/>
    </source>
</evidence>
<dbReference type="GO" id="GO:0102158">
    <property type="term" value="F:very-long-chain (3R)-3-hydroxyacyl-CoA dehydratase activity"/>
    <property type="evidence" value="ECO:0007669"/>
    <property type="project" value="UniProtKB-EC"/>
</dbReference>
<dbReference type="AlphaFoldDB" id="A0AAN7P8H5"/>
<keyword evidence="10 14" id="KW-0472">Membrane</keyword>
<proteinExistence type="inferred from homology"/>
<keyword evidence="9 14" id="KW-0443">Lipid metabolism</keyword>
<comment type="similarity">
    <text evidence="3 14">Belongs to the very long-chain fatty acids dehydratase HACD family.</text>
</comment>
<feature type="transmembrane region" description="Helical" evidence="14">
    <location>
        <begin position="184"/>
        <end position="204"/>
    </location>
</feature>
<evidence type="ECO:0000313" key="16">
    <source>
        <dbReference type="Proteomes" id="UP001353858"/>
    </source>
</evidence>
<evidence type="ECO:0000256" key="11">
    <source>
        <dbReference type="ARBA" id="ARBA00023160"/>
    </source>
</evidence>
<comment type="subcellular location">
    <subcellularLocation>
        <location evidence="14">Endoplasmic reticulum membrane</location>
        <topology evidence="14">Multi-pass membrane protein</topology>
    </subcellularLocation>
    <subcellularLocation>
        <location evidence="1">Membrane</location>
        <topology evidence="1">Multi-pass membrane protein</topology>
    </subcellularLocation>
</comment>
<comment type="function">
    <text evidence="14">Catalyzes the third of the four reactions of the long-chain fatty acids elongation cycle. This endoplasmic reticulum-bound enzymatic process, allows the addition of two carbons to the chain of long- and very long-chain fatty acids/VLCFAs per cycle. This enzyme catalyzes the dehydration of the 3-hydroxyacyl-CoA intermediate into trans-2,3-enoyl-CoA, within each cycle of fatty acid elongation. Thereby, it participates to the production of VLCFAs of different chain lengths that are involved in multiple biological processes as precursors of membrane lipids and lipid mediators.</text>
</comment>
<keyword evidence="11 14" id="KW-0275">Fatty acid biosynthesis</keyword>
<evidence type="ECO:0000256" key="1">
    <source>
        <dbReference type="ARBA" id="ARBA00004141"/>
    </source>
</evidence>
<dbReference type="InterPro" id="IPR007482">
    <property type="entry name" value="Tyr_Pase-like_PTPLA"/>
</dbReference>
<reference evidence="16" key="1">
    <citation type="submission" date="2023-01" db="EMBL/GenBank/DDBJ databases">
        <title>Key to firefly adult light organ development and bioluminescence: homeobox transcription factors regulate luciferase expression and transportation to peroxisome.</title>
        <authorList>
            <person name="Fu X."/>
        </authorList>
    </citation>
    <scope>NUCLEOTIDE SEQUENCE [LARGE SCALE GENOMIC DNA]</scope>
</reference>
<comment type="catalytic activity">
    <reaction evidence="13 14">
        <text>a very-long-chain (3R)-3-hydroxyacyl-CoA = a very-long-chain (2E)-enoyl-CoA + H2O</text>
        <dbReference type="Rhea" id="RHEA:45812"/>
        <dbReference type="ChEBI" id="CHEBI:15377"/>
        <dbReference type="ChEBI" id="CHEBI:83728"/>
        <dbReference type="ChEBI" id="CHEBI:85440"/>
        <dbReference type="EC" id="4.2.1.134"/>
    </reaction>
</comment>
<dbReference type="PANTHER" id="PTHR11035:SF3">
    <property type="entry name" value="VERY-LONG-CHAIN (3R)-3-HYDROXYACYL-COA DEHYDRATASE"/>
    <property type="match status" value="1"/>
</dbReference>
<feature type="transmembrane region" description="Helical" evidence="14">
    <location>
        <begin position="133"/>
        <end position="160"/>
    </location>
</feature>
<keyword evidence="8 14" id="KW-1133">Transmembrane helix</keyword>
<keyword evidence="6 14" id="KW-0812">Transmembrane</keyword>
<evidence type="ECO:0000256" key="3">
    <source>
        <dbReference type="ARBA" id="ARBA00007811"/>
    </source>
</evidence>
<keyword evidence="5 14" id="KW-0444">Lipid biosynthesis</keyword>
<dbReference type="GO" id="GO:0005789">
    <property type="term" value="C:endoplasmic reticulum membrane"/>
    <property type="evidence" value="ECO:0007669"/>
    <property type="project" value="UniProtKB-SubCell"/>
</dbReference>
<evidence type="ECO:0000313" key="15">
    <source>
        <dbReference type="EMBL" id="KAK4879417.1"/>
    </source>
</evidence>
<evidence type="ECO:0000256" key="8">
    <source>
        <dbReference type="ARBA" id="ARBA00022989"/>
    </source>
</evidence>
<feature type="transmembrane region" description="Helical" evidence="14">
    <location>
        <begin position="12"/>
        <end position="31"/>
    </location>
</feature>
<dbReference type="Proteomes" id="UP001353858">
    <property type="component" value="Unassembled WGS sequence"/>
</dbReference>
<dbReference type="PANTHER" id="PTHR11035">
    <property type="entry name" value="VERY-LONG-CHAIN (3R)-3-HYDROXYACYL-COA DEHYDRATASE"/>
    <property type="match status" value="1"/>
</dbReference>
<comment type="caution">
    <text evidence="15">The sequence shown here is derived from an EMBL/GenBank/DDBJ whole genome shotgun (WGS) entry which is preliminary data.</text>
</comment>
<dbReference type="GO" id="GO:0030148">
    <property type="term" value="P:sphingolipid biosynthetic process"/>
    <property type="evidence" value="ECO:0007669"/>
    <property type="project" value="TreeGrafter"/>
</dbReference>
<keyword evidence="12 14" id="KW-0456">Lyase</keyword>
<keyword evidence="14" id="KW-0256">Endoplasmic reticulum</keyword>
<evidence type="ECO:0000256" key="10">
    <source>
        <dbReference type="ARBA" id="ARBA00023136"/>
    </source>
</evidence>
<sequence>MAHSSKFAKFYLIAYNLVQTLGWSFMFYQLVQYYLFPKSDASLYDSLKCTLIIFQNAAILEIFHATFKLVPSSPVITMQQVFSRVMVVCGVLMASDDARLGLGLPLALSAWCITEIIRYLYYTLNLVNSVPYLLIWLRYTTFIILYPVGVTGELLCIYAAQNEMKQSGMWTVTLPNVLNFTFNYPYLLLGIMALYVPLFPQMYLHMFAQRRKILGGQPVSKATSAKKKNKQK</sequence>
<comment type="pathway">
    <text evidence="2 14">Lipid metabolism; fatty acid biosynthesis.</text>
</comment>
<dbReference type="EMBL" id="JARPUR010000003">
    <property type="protein sequence ID" value="KAK4879417.1"/>
    <property type="molecule type" value="Genomic_DNA"/>
</dbReference>
<evidence type="ECO:0000256" key="2">
    <source>
        <dbReference type="ARBA" id="ARBA00005194"/>
    </source>
</evidence>
<dbReference type="EC" id="4.2.1.134" evidence="4 14"/>
<feature type="transmembrane region" description="Helical" evidence="14">
    <location>
        <begin position="100"/>
        <end position="121"/>
    </location>
</feature>
<evidence type="ECO:0000256" key="9">
    <source>
        <dbReference type="ARBA" id="ARBA00023098"/>
    </source>
</evidence>
<dbReference type="GO" id="GO:0030497">
    <property type="term" value="P:fatty acid elongation"/>
    <property type="evidence" value="ECO:0007669"/>
    <property type="project" value="TreeGrafter"/>
</dbReference>
<dbReference type="Pfam" id="PF04387">
    <property type="entry name" value="PTPLA"/>
    <property type="match status" value="1"/>
</dbReference>
<dbReference type="GO" id="GO:0042761">
    <property type="term" value="P:very long-chain fatty acid biosynthetic process"/>
    <property type="evidence" value="ECO:0007669"/>
    <property type="project" value="TreeGrafter"/>
</dbReference>
<evidence type="ECO:0000256" key="4">
    <source>
        <dbReference type="ARBA" id="ARBA00013122"/>
    </source>
</evidence>
<evidence type="ECO:0000256" key="13">
    <source>
        <dbReference type="ARBA" id="ARBA00036671"/>
    </source>
</evidence>